<dbReference type="GO" id="GO:0008168">
    <property type="term" value="F:methyltransferase activity"/>
    <property type="evidence" value="ECO:0007669"/>
    <property type="project" value="TreeGrafter"/>
</dbReference>
<dbReference type="SUPFAM" id="SSF53335">
    <property type="entry name" value="S-adenosyl-L-methionine-dependent methyltransferases"/>
    <property type="match status" value="1"/>
</dbReference>
<evidence type="ECO:0000256" key="1">
    <source>
        <dbReference type="SAM" id="MobiDB-lite"/>
    </source>
</evidence>
<gene>
    <name evidence="2" type="ORF">Z518_00471</name>
</gene>
<dbReference type="Pfam" id="PF13489">
    <property type="entry name" value="Methyltransf_23"/>
    <property type="match status" value="1"/>
</dbReference>
<keyword evidence="3" id="KW-1185">Reference proteome</keyword>
<evidence type="ECO:0008006" key="4">
    <source>
        <dbReference type="Google" id="ProtNLM"/>
    </source>
</evidence>
<accession>A0A0D2G412</accession>
<dbReference type="PANTHER" id="PTHR43591">
    <property type="entry name" value="METHYLTRANSFERASE"/>
    <property type="match status" value="1"/>
</dbReference>
<dbReference type="AlphaFoldDB" id="A0A0D2G412"/>
<reference evidence="2 3" key="1">
    <citation type="submission" date="2015-01" db="EMBL/GenBank/DDBJ databases">
        <title>The Genome Sequence of Rhinocladiella mackenzie CBS 650.93.</title>
        <authorList>
            <consortium name="The Broad Institute Genomics Platform"/>
            <person name="Cuomo C."/>
            <person name="de Hoog S."/>
            <person name="Gorbushina A."/>
            <person name="Stielow B."/>
            <person name="Teixiera M."/>
            <person name="Abouelleil A."/>
            <person name="Chapman S.B."/>
            <person name="Priest M."/>
            <person name="Young S.K."/>
            <person name="Wortman J."/>
            <person name="Nusbaum C."/>
            <person name="Birren B."/>
        </authorList>
    </citation>
    <scope>NUCLEOTIDE SEQUENCE [LARGE SCALE GENOMIC DNA]</scope>
    <source>
        <strain evidence="2 3">CBS 650.93</strain>
    </source>
</reference>
<feature type="compositionally biased region" description="Acidic residues" evidence="1">
    <location>
        <begin position="7"/>
        <end position="18"/>
    </location>
</feature>
<dbReference type="InterPro" id="IPR029063">
    <property type="entry name" value="SAM-dependent_MTases_sf"/>
</dbReference>
<organism evidence="2 3">
    <name type="scientific">Rhinocladiella mackenziei CBS 650.93</name>
    <dbReference type="NCBI Taxonomy" id="1442369"/>
    <lineage>
        <taxon>Eukaryota</taxon>
        <taxon>Fungi</taxon>
        <taxon>Dikarya</taxon>
        <taxon>Ascomycota</taxon>
        <taxon>Pezizomycotina</taxon>
        <taxon>Eurotiomycetes</taxon>
        <taxon>Chaetothyriomycetidae</taxon>
        <taxon>Chaetothyriales</taxon>
        <taxon>Herpotrichiellaceae</taxon>
        <taxon>Rhinocladiella</taxon>
    </lineage>
</organism>
<dbReference type="STRING" id="1442369.A0A0D2G412"/>
<dbReference type="PANTHER" id="PTHR43591:SF10">
    <property type="entry name" value="ABC TRANSMEMBRANE TYPE-1 DOMAIN-CONTAINING PROTEIN-RELATED"/>
    <property type="match status" value="1"/>
</dbReference>
<dbReference type="GeneID" id="25288542"/>
<dbReference type="Gene3D" id="3.40.50.150">
    <property type="entry name" value="Vaccinia Virus protein VP39"/>
    <property type="match status" value="1"/>
</dbReference>
<evidence type="ECO:0000313" key="2">
    <source>
        <dbReference type="EMBL" id="KIX09392.1"/>
    </source>
</evidence>
<dbReference type="CDD" id="cd02440">
    <property type="entry name" value="AdoMet_MTases"/>
    <property type="match status" value="1"/>
</dbReference>
<dbReference type="VEuPathDB" id="FungiDB:Z518_00471"/>
<feature type="region of interest" description="Disordered" evidence="1">
    <location>
        <begin position="1"/>
        <end position="24"/>
    </location>
</feature>
<proteinExistence type="predicted"/>
<dbReference type="OrthoDB" id="2013972at2759"/>
<dbReference type="EMBL" id="KN847475">
    <property type="protein sequence ID" value="KIX09392.1"/>
    <property type="molecule type" value="Genomic_DNA"/>
</dbReference>
<name>A0A0D2G412_9EURO</name>
<dbReference type="Proteomes" id="UP000053617">
    <property type="component" value="Unassembled WGS sequence"/>
</dbReference>
<dbReference type="RefSeq" id="XP_013276528.1">
    <property type="nucleotide sequence ID" value="XM_013421074.1"/>
</dbReference>
<dbReference type="HOGENOM" id="CLU_010595_1_2_1"/>
<sequence length="326" mass="37026">MANIEELSADDDFDDSGLEDATSSQSTSVASSVFNYTYENCRRYHAYRAGSYPLPNDETEQERMDLLHHIWRTMLGGELLLKKPVAPQRILDVGTGTGFWAIDIADEYPEAIVIGTDLSPIQPGWVPPNCRFYVEDAEAGWTYEPLDLIHGRSLGGSISDWPRFYQQCFDSLKPGGLLEMQEHDAWISTIEQELPSWTADWNVTLNEASAVFGKYLNVANKHRDWMRDAGFVEVEQQTHKVPIGNWAKDTKLKELGRIHLFEMLSAVEPYTLALYTKVLGKSFDETKITIEMVKKEFCTRRFHLYVNYHFITGKKPGGNSNARLGG</sequence>
<protein>
    <recommendedName>
        <fullName evidence="4">Methyltransferase</fullName>
    </recommendedName>
</protein>
<evidence type="ECO:0000313" key="3">
    <source>
        <dbReference type="Proteomes" id="UP000053617"/>
    </source>
</evidence>